<evidence type="ECO:0000256" key="1">
    <source>
        <dbReference type="SAM" id="SignalP"/>
    </source>
</evidence>
<dbReference type="RefSeq" id="WP_246902286.1">
    <property type="nucleotide sequence ID" value="NZ_JALJRB010000001.1"/>
</dbReference>
<feature type="signal peptide" evidence="1">
    <location>
        <begin position="1"/>
        <end position="21"/>
    </location>
</feature>
<keyword evidence="4" id="KW-1185">Reference proteome</keyword>
<comment type="caution">
    <text evidence="3">The sequence shown here is derived from an EMBL/GenBank/DDBJ whole genome shotgun (WGS) entry which is preliminary data.</text>
</comment>
<dbReference type="AlphaFoldDB" id="A0AA41R0X1"/>
<accession>A0AA41R0X1</accession>
<evidence type="ECO:0000313" key="4">
    <source>
        <dbReference type="Proteomes" id="UP001165427"/>
    </source>
</evidence>
<feature type="domain" description="DUF4185" evidence="2">
    <location>
        <begin position="66"/>
        <end position="320"/>
    </location>
</feature>
<evidence type="ECO:0000313" key="3">
    <source>
        <dbReference type="EMBL" id="MCJ8499165.1"/>
    </source>
</evidence>
<proteinExistence type="predicted"/>
<dbReference type="Proteomes" id="UP001165427">
    <property type="component" value="Unassembled WGS sequence"/>
</dbReference>
<organism evidence="3 4">
    <name type="scientific">Desulfatitalea alkaliphila</name>
    <dbReference type="NCBI Taxonomy" id="2929485"/>
    <lineage>
        <taxon>Bacteria</taxon>
        <taxon>Pseudomonadati</taxon>
        <taxon>Thermodesulfobacteriota</taxon>
        <taxon>Desulfobacteria</taxon>
        <taxon>Desulfobacterales</taxon>
        <taxon>Desulfosarcinaceae</taxon>
        <taxon>Desulfatitalea</taxon>
    </lineage>
</organism>
<dbReference type="InterPro" id="IPR025442">
    <property type="entry name" value="DUF4185"/>
</dbReference>
<feature type="chain" id="PRO_5041435172" evidence="1">
    <location>
        <begin position="22"/>
        <end position="366"/>
    </location>
</feature>
<gene>
    <name evidence="3" type="ORF">MRX98_01150</name>
</gene>
<protein>
    <submittedName>
        <fullName evidence="3">DUF4185 domain-containing protein</fullName>
    </submittedName>
</protein>
<dbReference type="Pfam" id="PF13810">
    <property type="entry name" value="DUF4185"/>
    <property type="match status" value="1"/>
</dbReference>
<keyword evidence="1" id="KW-0732">Signal</keyword>
<sequence length="366" mass="40306">MRRHGLVLLLFLSLTGLLAHCARQDGVQHPSAHPLVQPAADFESRFHTGEGGWTGGDGTLSVPLPDGRTVWLFGDSFLGTVAPDGSRGKDAPFVRNCLLVQDGSALETRCRAPDGGGADAFPAEAPDAWYWPAHGLATGGHLLVFLHRFQSTGDRLWQWRWTGNALARLDLPGLERMSIQAAPSDNAILYGVSLVQGDGVVYIFGIDDQAVPQQAHLARAPPAHLHGPWEYYDGRGWSPEPAATRPILGGVSTQYGVLVARGRFYLFTMDGRRPFSRRLVVYRADRPEGPWQGPLRLYTAPGDHAGAAVYNPFVHPQFGDHQRALVSYNRNPIDDPDAVYRNADLYRPAFLWVDLAAVDRYWSDVR</sequence>
<reference evidence="3" key="1">
    <citation type="submission" date="2022-04" db="EMBL/GenBank/DDBJ databases">
        <title>Desulfatitalea alkaliphila sp. nov., a novel anaerobic sulfate-reducing bacterium isolated from terrestrial mud volcano, Taman Peninsula, Russia.</title>
        <authorList>
            <person name="Khomyakova M.A."/>
            <person name="Merkel A.Y."/>
            <person name="Slobodkin A.I."/>
        </authorList>
    </citation>
    <scope>NUCLEOTIDE SEQUENCE</scope>
    <source>
        <strain evidence="3">M08but</strain>
    </source>
</reference>
<dbReference type="EMBL" id="JALJRB010000001">
    <property type="protein sequence ID" value="MCJ8499165.1"/>
    <property type="molecule type" value="Genomic_DNA"/>
</dbReference>
<evidence type="ECO:0000259" key="2">
    <source>
        <dbReference type="Pfam" id="PF13810"/>
    </source>
</evidence>
<name>A0AA41R0X1_9BACT</name>